<dbReference type="AlphaFoldDB" id="A7T3L4"/>
<reference evidence="1 2" key="1">
    <citation type="journal article" date="2007" name="Science">
        <title>Sea anemone genome reveals ancestral eumetazoan gene repertoire and genomic organization.</title>
        <authorList>
            <person name="Putnam N.H."/>
            <person name="Srivastava M."/>
            <person name="Hellsten U."/>
            <person name="Dirks B."/>
            <person name="Chapman J."/>
            <person name="Salamov A."/>
            <person name="Terry A."/>
            <person name="Shapiro H."/>
            <person name="Lindquist E."/>
            <person name="Kapitonov V.V."/>
            <person name="Jurka J."/>
            <person name="Genikhovich G."/>
            <person name="Grigoriev I.V."/>
            <person name="Lucas S.M."/>
            <person name="Steele R.E."/>
            <person name="Finnerty J.R."/>
            <person name="Technau U."/>
            <person name="Martindale M.Q."/>
            <person name="Rokhsar D.S."/>
        </authorList>
    </citation>
    <scope>NUCLEOTIDE SEQUENCE [LARGE SCALE GENOMIC DNA]</scope>
    <source>
        <strain evidence="2">CH2 X CH6</strain>
    </source>
</reference>
<proteinExistence type="predicted"/>
<evidence type="ECO:0000313" key="2">
    <source>
        <dbReference type="Proteomes" id="UP000001593"/>
    </source>
</evidence>
<keyword evidence="2" id="KW-1185">Reference proteome</keyword>
<dbReference type="InParanoid" id="A7T3L4"/>
<dbReference type="KEGG" id="nve:5500042"/>
<feature type="non-terminal residue" evidence="1">
    <location>
        <position position="51"/>
    </location>
</feature>
<protein>
    <submittedName>
        <fullName evidence="1">Uncharacterized protein</fullName>
    </submittedName>
</protein>
<sequence length="51" mass="5925">NPKERAGVFSRLTFCWINSILQIGNKRVLDTSDLYPLLDEDKSRDLTDKLE</sequence>
<accession>A7T3L4</accession>
<dbReference type="HOGENOM" id="CLU_3112424_0_0_1"/>
<dbReference type="Proteomes" id="UP000001593">
    <property type="component" value="Unassembled WGS sequence"/>
</dbReference>
<dbReference type="EMBL" id="DS470544">
    <property type="protein sequence ID" value="EDO29450.1"/>
    <property type="molecule type" value="Genomic_DNA"/>
</dbReference>
<gene>
    <name evidence="1" type="ORF">NEMVEDRAFT_v1g19884</name>
</gene>
<dbReference type="PhylomeDB" id="A7T3L4"/>
<feature type="non-terminal residue" evidence="1">
    <location>
        <position position="1"/>
    </location>
</feature>
<organism evidence="1 2">
    <name type="scientific">Nematostella vectensis</name>
    <name type="common">Starlet sea anemone</name>
    <dbReference type="NCBI Taxonomy" id="45351"/>
    <lineage>
        <taxon>Eukaryota</taxon>
        <taxon>Metazoa</taxon>
        <taxon>Cnidaria</taxon>
        <taxon>Anthozoa</taxon>
        <taxon>Hexacorallia</taxon>
        <taxon>Actiniaria</taxon>
        <taxon>Edwardsiidae</taxon>
        <taxon>Nematostella</taxon>
    </lineage>
</organism>
<evidence type="ECO:0000313" key="1">
    <source>
        <dbReference type="EMBL" id="EDO29450.1"/>
    </source>
</evidence>
<name>A7T3L4_NEMVE</name>